<dbReference type="EMBL" id="LBZA01000030">
    <property type="protein sequence ID" value="KKR63199.1"/>
    <property type="molecule type" value="Genomic_DNA"/>
</dbReference>
<accession>A0A0G0SED8</accession>
<dbReference type="Proteomes" id="UP000034293">
    <property type="component" value="Unassembled WGS sequence"/>
</dbReference>
<gene>
    <name evidence="1" type="ORF">UU02_C0030G0006</name>
</gene>
<name>A0A0G0SED8_9BACT</name>
<evidence type="ECO:0008006" key="3">
    <source>
        <dbReference type="Google" id="ProtNLM"/>
    </source>
</evidence>
<evidence type="ECO:0000313" key="2">
    <source>
        <dbReference type="Proteomes" id="UP000034293"/>
    </source>
</evidence>
<evidence type="ECO:0000313" key="1">
    <source>
        <dbReference type="EMBL" id="KKR63199.1"/>
    </source>
</evidence>
<dbReference type="SUPFAM" id="SSF53474">
    <property type="entry name" value="alpha/beta-Hydrolases"/>
    <property type="match status" value="1"/>
</dbReference>
<dbReference type="InterPro" id="IPR029058">
    <property type="entry name" value="AB_hydrolase_fold"/>
</dbReference>
<dbReference type="AlphaFoldDB" id="A0A0G0SED8"/>
<organism evidence="1 2">
    <name type="scientific">Candidatus Woesebacteria bacterium GW2011_GWA1_40_43</name>
    <dbReference type="NCBI Taxonomy" id="1618553"/>
    <lineage>
        <taxon>Bacteria</taxon>
        <taxon>Candidatus Woeseibacteriota</taxon>
    </lineage>
</organism>
<comment type="caution">
    <text evidence="1">The sequence shown here is derived from an EMBL/GenBank/DDBJ whole genome shotgun (WGS) entry which is preliminary data.</text>
</comment>
<protein>
    <recommendedName>
        <fullName evidence="3">AB hydrolase-1 domain-containing protein</fullName>
    </recommendedName>
</protein>
<proteinExistence type="predicted"/>
<reference evidence="1 2" key="1">
    <citation type="journal article" date="2015" name="Nature">
        <title>rRNA introns, odd ribosomes, and small enigmatic genomes across a large radiation of phyla.</title>
        <authorList>
            <person name="Brown C.T."/>
            <person name="Hug L.A."/>
            <person name="Thomas B.C."/>
            <person name="Sharon I."/>
            <person name="Castelle C.J."/>
            <person name="Singh A."/>
            <person name="Wilkins M.J."/>
            <person name="Williams K.H."/>
            <person name="Banfield J.F."/>
        </authorList>
    </citation>
    <scope>NUCLEOTIDE SEQUENCE [LARGE SCALE GENOMIC DNA]</scope>
</reference>
<dbReference type="Gene3D" id="3.40.50.1820">
    <property type="entry name" value="alpha/beta hydrolase"/>
    <property type="match status" value="1"/>
</dbReference>
<sequence>MVTIVIPGYSAHNKEWLEETTGNIKTEGEIRPIYWGHWSDPGVKFDPLEKAKLLDGISGKRVVNIVAKSIGTLVACHLIQRSPEKIRKVILCGIPLNDLMESSKETIKAAIKNIQPENLICFQNDEDPHGGFDTLKGFLSGVGTDTNIVSKPRADHEYFYQSEFNKFLLG</sequence>